<keyword evidence="3" id="KW-1185">Reference proteome</keyword>
<dbReference type="AlphaFoldDB" id="A0A833QV57"/>
<organism evidence="2 3">
    <name type="scientific">Carex littledalei</name>
    <dbReference type="NCBI Taxonomy" id="544730"/>
    <lineage>
        <taxon>Eukaryota</taxon>
        <taxon>Viridiplantae</taxon>
        <taxon>Streptophyta</taxon>
        <taxon>Embryophyta</taxon>
        <taxon>Tracheophyta</taxon>
        <taxon>Spermatophyta</taxon>
        <taxon>Magnoliopsida</taxon>
        <taxon>Liliopsida</taxon>
        <taxon>Poales</taxon>
        <taxon>Cyperaceae</taxon>
        <taxon>Cyperoideae</taxon>
        <taxon>Cariceae</taxon>
        <taxon>Carex</taxon>
        <taxon>Carex subgen. Euthyceras</taxon>
    </lineage>
</organism>
<reference evidence="2" key="1">
    <citation type="submission" date="2020-01" db="EMBL/GenBank/DDBJ databases">
        <title>Genome sequence of Kobresia littledalei, the first chromosome-level genome in the family Cyperaceae.</title>
        <authorList>
            <person name="Qu G."/>
        </authorList>
    </citation>
    <scope>NUCLEOTIDE SEQUENCE</scope>
    <source>
        <strain evidence="2">C.B.Clarke</strain>
        <tissue evidence="2">Leaf</tissue>
    </source>
</reference>
<feature type="domain" description="F-box" evidence="1">
    <location>
        <begin position="16"/>
        <end position="51"/>
    </location>
</feature>
<dbReference type="PROSITE" id="PS50181">
    <property type="entry name" value="FBOX"/>
    <property type="match status" value="1"/>
</dbReference>
<dbReference type="InterPro" id="IPR001810">
    <property type="entry name" value="F-box_dom"/>
</dbReference>
<dbReference type="PANTHER" id="PTHR34223">
    <property type="entry name" value="OS11G0201299 PROTEIN"/>
    <property type="match status" value="1"/>
</dbReference>
<dbReference type="Pfam" id="PF00646">
    <property type="entry name" value="F-box"/>
    <property type="match status" value="1"/>
</dbReference>
<evidence type="ECO:0000313" key="2">
    <source>
        <dbReference type="EMBL" id="KAF3335330.1"/>
    </source>
</evidence>
<proteinExistence type="predicted"/>
<gene>
    <name evidence="2" type="ORF">FCM35_KLT19837</name>
</gene>
<dbReference type="Proteomes" id="UP000623129">
    <property type="component" value="Unassembled WGS sequence"/>
</dbReference>
<dbReference type="InterPro" id="IPR036047">
    <property type="entry name" value="F-box-like_dom_sf"/>
</dbReference>
<dbReference type="OrthoDB" id="677997at2759"/>
<dbReference type="CDD" id="cd22160">
    <property type="entry name" value="F-box_AtFBL13-like"/>
    <property type="match status" value="1"/>
</dbReference>
<dbReference type="InterPro" id="IPR032675">
    <property type="entry name" value="LRR_dom_sf"/>
</dbReference>
<dbReference type="InterPro" id="IPR055411">
    <property type="entry name" value="LRR_FXL15/At3g58940/PEG3-like"/>
</dbReference>
<dbReference type="EMBL" id="SWLB01000008">
    <property type="protein sequence ID" value="KAF3335330.1"/>
    <property type="molecule type" value="Genomic_DNA"/>
</dbReference>
<dbReference type="SUPFAM" id="SSF52047">
    <property type="entry name" value="RNI-like"/>
    <property type="match status" value="1"/>
</dbReference>
<dbReference type="Gene3D" id="1.20.1280.50">
    <property type="match status" value="1"/>
</dbReference>
<dbReference type="SMART" id="SM00256">
    <property type="entry name" value="FBOX"/>
    <property type="match status" value="1"/>
</dbReference>
<evidence type="ECO:0000259" key="1">
    <source>
        <dbReference type="PROSITE" id="PS50181"/>
    </source>
</evidence>
<comment type="caution">
    <text evidence="2">The sequence shown here is derived from an EMBL/GenBank/DDBJ whole genome shotgun (WGS) entry which is preliminary data.</text>
</comment>
<name>A0A833QV57_9POAL</name>
<accession>A0A833QV57</accession>
<dbReference type="Pfam" id="PF24758">
    <property type="entry name" value="LRR_At5g56370"/>
    <property type="match status" value="1"/>
</dbReference>
<protein>
    <submittedName>
        <fullName evidence="2">F-box domain containing protein</fullName>
    </submittedName>
</protein>
<dbReference type="InterPro" id="IPR053781">
    <property type="entry name" value="F-box_AtFBL13-like"/>
</dbReference>
<dbReference type="PANTHER" id="PTHR34223:SF51">
    <property type="entry name" value="OS06G0556300 PROTEIN"/>
    <property type="match status" value="1"/>
</dbReference>
<dbReference type="InterPro" id="IPR053197">
    <property type="entry name" value="F-box_SCFL_complex_component"/>
</dbReference>
<sequence>MNKTRATRPCTKNGEVDWIGSLPDEVLTHILSFLSTKEAVQTCVLSKRWKNTWANVPILDIKHEDFLVFMGDNSSGDSDEEGDDCSGDSDEEWRIAAARFERFMTGFLDNRAPTNLDRVCCMRYIYRFEPDASVGWLDRVALLMPQLIDIMIISGNSLDVPDLVFSCASLQHLSMTLYTLQNTIIKPVSINLPSLKILKLSQVELHDDFLQKLFMGCPSLETLILRGSDLYFSGICSEVLKELALYNCHLYEQMEISCPTLVSLCMMINIKRGGV</sequence>
<dbReference type="Gene3D" id="3.80.10.10">
    <property type="entry name" value="Ribonuclease Inhibitor"/>
    <property type="match status" value="1"/>
</dbReference>
<evidence type="ECO:0000313" key="3">
    <source>
        <dbReference type="Proteomes" id="UP000623129"/>
    </source>
</evidence>
<dbReference type="SUPFAM" id="SSF81383">
    <property type="entry name" value="F-box domain"/>
    <property type="match status" value="1"/>
</dbReference>